<dbReference type="InterPro" id="IPR050208">
    <property type="entry name" value="MHC_class-I_related"/>
</dbReference>
<comment type="caution">
    <text evidence="5">The sequence shown here is derived from an EMBL/GenBank/DDBJ whole genome shotgun (WGS) entry which is preliminary data.</text>
</comment>
<dbReference type="GO" id="GO:0006955">
    <property type="term" value="P:immune response"/>
    <property type="evidence" value="ECO:0007669"/>
    <property type="project" value="TreeGrafter"/>
</dbReference>
<dbReference type="PRINTS" id="PR01638">
    <property type="entry name" value="MHCCLASSI"/>
</dbReference>
<evidence type="ECO:0000256" key="2">
    <source>
        <dbReference type="RuleBase" id="RU004439"/>
    </source>
</evidence>
<dbReference type="InterPro" id="IPR001039">
    <property type="entry name" value="MHC_I_a_a1/a2"/>
</dbReference>
<dbReference type="AlphaFoldDB" id="A0A7J7XX41"/>
<dbReference type="CDD" id="cd21010">
    <property type="entry name" value="IgC1_MHC-like_ZAG"/>
    <property type="match status" value="1"/>
</dbReference>
<comment type="similarity">
    <text evidence="2">Belongs to the MHC class I family.</text>
</comment>
<feature type="domain" description="Ig-like" evidence="4">
    <location>
        <begin position="202"/>
        <end position="289"/>
    </location>
</feature>
<evidence type="ECO:0000313" key="6">
    <source>
        <dbReference type="Proteomes" id="UP000527355"/>
    </source>
</evidence>
<dbReference type="VEuPathDB" id="HostDB:LOC118656492"/>
<dbReference type="Pfam" id="PF07654">
    <property type="entry name" value="C1-set"/>
    <property type="match status" value="1"/>
</dbReference>
<keyword evidence="1" id="KW-0325">Glycoprotein</keyword>
<dbReference type="GO" id="GO:0001916">
    <property type="term" value="P:positive regulation of T cell mediated cytotoxicity"/>
    <property type="evidence" value="ECO:0007669"/>
    <property type="project" value="TreeGrafter"/>
</dbReference>
<evidence type="ECO:0000259" key="4">
    <source>
        <dbReference type="PROSITE" id="PS50835"/>
    </source>
</evidence>
<dbReference type="GO" id="GO:0002486">
    <property type="term" value="P:antigen processing and presentation of endogenous peptide antigen via MHC class I via ER pathway, TAP-independent"/>
    <property type="evidence" value="ECO:0007669"/>
    <property type="project" value="TreeGrafter"/>
</dbReference>
<dbReference type="InterPro" id="IPR003006">
    <property type="entry name" value="Ig/MHC_CS"/>
</dbReference>
<evidence type="ECO:0000256" key="3">
    <source>
        <dbReference type="SAM" id="SignalP"/>
    </source>
</evidence>
<dbReference type="PANTHER" id="PTHR16675">
    <property type="entry name" value="MHC CLASS I-RELATED"/>
    <property type="match status" value="1"/>
</dbReference>
<name>A0A7J7XX41_MYOMY</name>
<dbReference type="InterPro" id="IPR013783">
    <property type="entry name" value="Ig-like_fold"/>
</dbReference>
<feature type="chain" id="PRO_5029890727" evidence="3">
    <location>
        <begin position="18"/>
        <end position="294"/>
    </location>
</feature>
<dbReference type="Gene3D" id="3.30.500.10">
    <property type="entry name" value="MHC class I-like antigen recognition-like"/>
    <property type="match status" value="1"/>
</dbReference>
<dbReference type="Proteomes" id="UP000527355">
    <property type="component" value="Unassembled WGS sequence"/>
</dbReference>
<evidence type="ECO:0000313" key="5">
    <source>
        <dbReference type="EMBL" id="KAF6354333.1"/>
    </source>
</evidence>
<dbReference type="InterPro" id="IPR036179">
    <property type="entry name" value="Ig-like_dom_sf"/>
</dbReference>
<reference evidence="5 6" key="1">
    <citation type="journal article" date="2020" name="Nature">
        <title>Six reference-quality genomes reveal evolution of bat adaptations.</title>
        <authorList>
            <person name="Jebb D."/>
            <person name="Huang Z."/>
            <person name="Pippel M."/>
            <person name="Hughes G.M."/>
            <person name="Lavrichenko K."/>
            <person name="Devanna P."/>
            <person name="Winkler S."/>
            <person name="Jermiin L.S."/>
            <person name="Skirmuntt E.C."/>
            <person name="Katzourakis A."/>
            <person name="Burkitt-Gray L."/>
            <person name="Ray D.A."/>
            <person name="Sullivan K.A.M."/>
            <person name="Roscito J.G."/>
            <person name="Kirilenko B.M."/>
            <person name="Davalos L.M."/>
            <person name="Corthals A.P."/>
            <person name="Power M.L."/>
            <person name="Jones G."/>
            <person name="Ransome R.D."/>
            <person name="Dechmann D.K.N."/>
            <person name="Locatelli A.G."/>
            <person name="Puechmaille S.J."/>
            <person name="Fedrigo O."/>
            <person name="Jarvis E.D."/>
            <person name="Hiller M."/>
            <person name="Vernes S.C."/>
            <person name="Myers E.W."/>
            <person name="Teeling E.C."/>
        </authorList>
    </citation>
    <scope>NUCLEOTIDE SEQUENCE [LARGE SCALE GENOMIC DNA]</scope>
    <source>
        <strain evidence="5">MMyoMyo1</strain>
        <tissue evidence="5">Flight muscle</tissue>
    </source>
</reference>
<organism evidence="5 6">
    <name type="scientific">Myotis myotis</name>
    <name type="common">Greater mouse-eared bat</name>
    <name type="synonym">Vespertilio myotis</name>
    <dbReference type="NCBI Taxonomy" id="51298"/>
    <lineage>
        <taxon>Eukaryota</taxon>
        <taxon>Metazoa</taxon>
        <taxon>Chordata</taxon>
        <taxon>Craniata</taxon>
        <taxon>Vertebrata</taxon>
        <taxon>Euteleostomi</taxon>
        <taxon>Mammalia</taxon>
        <taxon>Eutheria</taxon>
        <taxon>Laurasiatheria</taxon>
        <taxon>Chiroptera</taxon>
        <taxon>Yangochiroptera</taxon>
        <taxon>Vespertilionidae</taxon>
        <taxon>Myotis</taxon>
    </lineage>
</organism>
<dbReference type="GO" id="GO:0009897">
    <property type="term" value="C:external side of plasma membrane"/>
    <property type="evidence" value="ECO:0007669"/>
    <property type="project" value="TreeGrafter"/>
</dbReference>
<dbReference type="GO" id="GO:0005615">
    <property type="term" value="C:extracellular space"/>
    <property type="evidence" value="ECO:0007669"/>
    <property type="project" value="TreeGrafter"/>
</dbReference>
<dbReference type="SUPFAM" id="SSF54452">
    <property type="entry name" value="MHC antigen-recognition domain"/>
    <property type="match status" value="1"/>
</dbReference>
<gene>
    <name evidence="5" type="ORF">mMyoMyo1_001295</name>
</gene>
<accession>A0A7J7XX41</accession>
<dbReference type="InterPro" id="IPR037055">
    <property type="entry name" value="MHC_I-like_Ag-recog_sf"/>
</dbReference>
<dbReference type="PANTHER" id="PTHR16675:SF289">
    <property type="entry name" value="ZINC-ALPHA-2-GLYCOPROTEIN"/>
    <property type="match status" value="1"/>
</dbReference>
<dbReference type="SUPFAM" id="SSF48726">
    <property type="entry name" value="Immunoglobulin"/>
    <property type="match status" value="1"/>
</dbReference>
<keyword evidence="6" id="KW-1185">Reference proteome</keyword>
<dbReference type="Pfam" id="PF00129">
    <property type="entry name" value="MHC_I"/>
    <property type="match status" value="1"/>
</dbReference>
<dbReference type="Gene3D" id="2.60.40.10">
    <property type="entry name" value="Immunoglobulins"/>
    <property type="match status" value="1"/>
</dbReference>
<evidence type="ECO:0000256" key="1">
    <source>
        <dbReference type="ARBA" id="ARBA00023180"/>
    </source>
</evidence>
<sequence length="294" mass="33462">MVPVLLSLLLVVGPAVAQDTQNRPYSLTYHSNGVSKPKEGFPSFQATGYLNDQAFFHYDSETEKAEPLGPWKQVEGMEDWEELSKFQKARGDFFLKNLKDIMGYYKDTGNHTFKGTFGCEIRNDNYGGAFWKYAYDGQDYIKFNTEIPAWIPLQPEAVNTKVKWETEGSVQASKNYLEKECPDMLRSYLQYSRPFLDRQDPPSVSITSHVTLGLIRTLKCVADNFYPKPISMYWTQADSVVVAETWGEGPLSENGTYQSWEVVKIPSLSRGPYSCHVQHSSLAQPLTVTWNKSQ</sequence>
<dbReference type="InterPro" id="IPR011162">
    <property type="entry name" value="MHC_I/II-like_Ag-recog"/>
</dbReference>
<dbReference type="InterPro" id="IPR011161">
    <property type="entry name" value="MHC_I-like_Ag-recog"/>
</dbReference>
<dbReference type="PROSITE" id="PS00290">
    <property type="entry name" value="IG_MHC"/>
    <property type="match status" value="1"/>
</dbReference>
<dbReference type="FunFam" id="3.30.500.10:FF:000001">
    <property type="entry name" value="H-2 class I histocompatibility antigen, alpha chain"/>
    <property type="match status" value="1"/>
</dbReference>
<keyword evidence="3" id="KW-0732">Signal</keyword>
<feature type="signal peptide" evidence="3">
    <location>
        <begin position="1"/>
        <end position="17"/>
    </location>
</feature>
<dbReference type="EMBL" id="JABWUV010000005">
    <property type="protein sequence ID" value="KAF6354333.1"/>
    <property type="molecule type" value="Genomic_DNA"/>
</dbReference>
<dbReference type="PROSITE" id="PS50835">
    <property type="entry name" value="IG_LIKE"/>
    <property type="match status" value="1"/>
</dbReference>
<protein>
    <submittedName>
        <fullName evidence="5">Alpha-2-glycoprotein 1, zinc-binding</fullName>
    </submittedName>
</protein>
<dbReference type="InterPro" id="IPR007110">
    <property type="entry name" value="Ig-like_dom"/>
</dbReference>
<dbReference type="SMART" id="SM00407">
    <property type="entry name" value="IGc1"/>
    <property type="match status" value="1"/>
</dbReference>
<proteinExistence type="inferred from homology"/>
<dbReference type="InterPro" id="IPR003597">
    <property type="entry name" value="Ig_C1-set"/>
</dbReference>
<dbReference type="GO" id="GO:0002476">
    <property type="term" value="P:antigen processing and presentation of endogenous peptide antigen via MHC class Ib"/>
    <property type="evidence" value="ECO:0007669"/>
    <property type="project" value="TreeGrafter"/>
</dbReference>